<dbReference type="GO" id="GO:0008616">
    <property type="term" value="P:tRNA queuosine(34) biosynthetic process"/>
    <property type="evidence" value="ECO:0007669"/>
    <property type="project" value="UniProtKB-UniRule"/>
</dbReference>
<evidence type="ECO:0000256" key="8">
    <source>
        <dbReference type="ARBA" id="ARBA00022723"/>
    </source>
</evidence>
<comment type="catalytic activity">
    <reaction evidence="16 17">
        <text>epoxyqueuosine(34) in tRNA + AH2 = queuosine(34) in tRNA + A + H2O</text>
        <dbReference type="Rhea" id="RHEA:32159"/>
        <dbReference type="Rhea" id="RHEA-COMP:18571"/>
        <dbReference type="Rhea" id="RHEA-COMP:18582"/>
        <dbReference type="ChEBI" id="CHEBI:13193"/>
        <dbReference type="ChEBI" id="CHEBI:15377"/>
        <dbReference type="ChEBI" id="CHEBI:17499"/>
        <dbReference type="ChEBI" id="CHEBI:194431"/>
        <dbReference type="ChEBI" id="CHEBI:194443"/>
        <dbReference type="EC" id="1.17.99.6"/>
    </reaction>
</comment>
<proteinExistence type="inferred from homology"/>
<keyword evidence="6 17" id="KW-0004">4Fe-4S</keyword>
<feature type="disulfide bond" description="Redox-active" evidence="17">
    <location>
        <begin position="169"/>
        <end position="171"/>
    </location>
</feature>
<dbReference type="GO" id="GO:0052693">
    <property type="term" value="F:epoxyqueuosine reductase activity"/>
    <property type="evidence" value="ECO:0007669"/>
    <property type="project" value="UniProtKB-UniRule"/>
</dbReference>
<evidence type="ECO:0000256" key="3">
    <source>
        <dbReference type="ARBA" id="ARBA00008207"/>
    </source>
</evidence>
<dbReference type="HAMAP" id="MF_02089">
    <property type="entry name" value="QueH"/>
    <property type="match status" value="1"/>
</dbReference>
<dbReference type="EMBL" id="CP022347">
    <property type="protein sequence ID" value="ASQ29754.1"/>
    <property type="molecule type" value="Genomic_DNA"/>
</dbReference>
<keyword evidence="14 17" id="KW-0676">Redox-active center</keyword>
<evidence type="ECO:0000256" key="2">
    <source>
        <dbReference type="ARBA" id="ARBA00004691"/>
    </source>
</evidence>
<organism evidence="18 19">
    <name type="scientific">Campylobacter avium LMG 24591</name>
    <dbReference type="NCBI Taxonomy" id="522484"/>
    <lineage>
        <taxon>Bacteria</taxon>
        <taxon>Pseudomonadati</taxon>
        <taxon>Campylobacterota</taxon>
        <taxon>Epsilonproteobacteria</taxon>
        <taxon>Campylobacterales</taxon>
        <taxon>Campylobacteraceae</taxon>
        <taxon>Campylobacter</taxon>
    </lineage>
</organism>
<reference evidence="18 19" key="1">
    <citation type="submission" date="2017-07" db="EMBL/GenBank/DDBJ databases">
        <title>Analysis of two Campylobacter avium genomes and identification of a novel hippuricase gene.</title>
        <authorList>
            <person name="Miller W.G."/>
            <person name="Chapman M.H."/>
            <person name="Yee E."/>
            <person name="Revez J."/>
            <person name="Bono J.L."/>
            <person name="Rossi M."/>
        </authorList>
    </citation>
    <scope>NUCLEOTIDE SEQUENCE [LARGE SCALE GENOMIC DNA]</scope>
    <source>
        <strain evidence="18 19">LMG 24591</strain>
    </source>
</reference>
<evidence type="ECO:0000256" key="10">
    <source>
        <dbReference type="ARBA" id="ARBA00023002"/>
    </source>
</evidence>
<gene>
    <name evidence="17" type="primary">queH</name>
    <name evidence="18" type="ORF">CAV_0081</name>
</gene>
<evidence type="ECO:0000256" key="11">
    <source>
        <dbReference type="ARBA" id="ARBA00023004"/>
    </source>
</evidence>
<dbReference type="PANTHER" id="PTHR36701">
    <property type="entry name" value="EPOXYQUEUOSINE REDUCTASE QUEH"/>
    <property type="match status" value="1"/>
</dbReference>
<dbReference type="Proteomes" id="UP000201169">
    <property type="component" value="Chromosome"/>
</dbReference>
<comment type="function">
    <text evidence="1 17">Catalyzes the conversion of epoxyqueuosine (oQ) to queuosine (Q), which is a hypermodified base found in the wobble positions of tRNA(Asp), tRNA(Asn), tRNA(His) and tRNA(Tyr).</text>
</comment>
<feature type="binding site" evidence="17">
    <location>
        <position position="90"/>
    </location>
    <ligand>
        <name>[4Fe-4S] cluster</name>
        <dbReference type="ChEBI" id="CHEBI:49883"/>
    </ligand>
</feature>
<keyword evidence="9 17" id="KW-0671">Queuosine biosynthesis</keyword>
<keyword evidence="13 17" id="KW-1015">Disulfide bond</keyword>
<accession>A0A222MUN6</accession>
<keyword evidence="19" id="KW-1185">Reference proteome</keyword>
<evidence type="ECO:0000256" key="16">
    <source>
        <dbReference type="ARBA" id="ARBA00047415"/>
    </source>
</evidence>
<dbReference type="GO" id="GO:0051539">
    <property type="term" value="F:4 iron, 4 sulfur cluster binding"/>
    <property type="evidence" value="ECO:0007669"/>
    <property type="project" value="UniProtKB-UniRule"/>
</dbReference>
<dbReference type="GO" id="GO:0046872">
    <property type="term" value="F:metal ion binding"/>
    <property type="evidence" value="ECO:0007669"/>
    <property type="project" value="UniProtKB-KW"/>
</dbReference>
<dbReference type="Pfam" id="PF02677">
    <property type="entry name" value="QueH"/>
    <property type="match status" value="1"/>
</dbReference>
<evidence type="ECO:0000256" key="7">
    <source>
        <dbReference type="ARBA" id="ARBA00022694"/>
    </source>
</evidence>
<name>A0A222MUN6_9BACT</name>
<keyword evidence="10 17" id="KW-0560">Oxidoreductase</keyword>
<evidence type="ECO:0000256" key="15">
    <source>
        <dbReference type="ARBA" id="ARBA00031446"/>
    </source>
</evidence>
<keyword evidence="7 17" id="KW-0819">tRNA processing</keyword>
<feature type="binding site" evidence="17">
    <location>
        <position position="6"/>
    </location>
    <ligand>
        <name>[4Fe-4S] cluster</name>
        <dbReference type="ChEBI" id="CHEBI:49883"/>
    </ligand>
</feature>
<dbReference type="InterPro" id="IPR003828">
    <property type="entry name" value="QueH"/>
</dbReference>
<comment type="pathway">
    <text evidence="2 17">tRNA modification; tRNA-queuosine biosynthesis.</text>
</comment>
<dbReference type="RefSeq" id="WP_094324550.1">
    <property type="nucleotide sequence ID" value="NZ_CP022347.1"/>
</dbReference>
<protein>
    <recommendedName>
        <fullName evidence="5 17">Epoxyqueuosine reductase QueH</fullName>
        <ecNumber evidence="4 17">1.17.99.6</ecNumber>
    </recommendedName>
    <alternativeName>
        <fullName evidence="15 17">Queuosine biosynthesis protein QueH</fullName>
    </alternativeName>
</protein>
<evidence type="ECO:0000256" key="1">
    <source>
        <dbReference type="ARBA" id="ARBA00002268"/>
    </source>
</evidence>
<comment type="similarity">
    <text evidence="3 17">Belongs to the QueH family.</text>
</comment>
<evidence type="ECO:0000313" key="19">
    <source>
        <dbReference type="Proteomes" id="UP000201169"/>
    </source>
</evidence>
<feature type="binding site" evidence="17">
    <location>
        <position position="7"/>
    </location>
    <ligand>
        <name>[4Fe-4S] cluster</name>
        <dbReference type="ChEBI" id="CHEBI:49883"/>
    </ligand>
</feature>
<evidence type="ECO:0000256" key="13">
    <source>
        <dbReference type="ARBA" id="ARBA00023157"/>
    </source>
</evidence>
<evidence type="ECO:0000256" key="4">
    <source>
        <dbReference type="ARBA" id="ARBA00012622"/>
    </source>
</evidence>
<keyword evidence="11 17" id="KW-0408">Iron</keyword>
<feature type="binding site" evidence="17">
    <location>
        <position position="87"/>
    </location>
    <ligand>
        <name>[4Fe-4S] cluster</name>
        <dbReference type="ChEBI" id="CHEBI:49883"/>
    </ligand>
</feature>
<dbReference type="AlphaFoldDB" id="A0A222MUN6"/>
<evidence type="ECO:0000313" key="18">
    <source>
        <dbReference type="EMBL" id="ASQ29754.1"/>
    </source>
</evidence>
<evidence type="ECO:0000256" key="12">
    <source>
        <dbReference type="ARBA" id="ARBA00023014"/>
    </source>
</evidence>
<dbReference type="KEGG" id="cavi:CAV_0081"/>
<keyword evidence="8 17" id="KW-0479">Metal-binding</keyword>
<dbReference type="EC" id="1.17.99.6" evidence="4 17"/>
<dbReference type="PANTHER" id="PTHR36701:SF1">
    <property type="entry name" value="EPOXYQUEUOSINE REDUCTASE QUEH"/>
    <property type="match status" value="1"/>
</dbReference>
<keyword evidence="12 17" id="KW-0411">Iron-sulfur</keyword>
<dbReference type="UniPathway" id="UPA00392"/>
<evidence type="ECO:0000256" key="17">
    <source>
        <dbReference type="HAMAP-Rule" id="MF_02089"/>
    </source>
</evidence>
<sequence length="356" mass="42139">MLVHICCSVDSHYFMTELRKLYPEEKITGFFYNPNIHPLSEHELRYVDVKRSCDKLGIELIKGEYDYEAWFLQAKEYANEPEKGLRCDVCFDVRMQRSVELAKKLKKKFFTSTLLMSPKKDLEQLTRSIKKECEDSNINFLTPDFRKGGGTQKQFELSKKEKLYHQNYCGCFFALNKQNLNKIVTNEFSSPLNKQILPASVEERIQTYEEVARLEKEGKDYDIFKEKFLNYRLLSALVSADKKPLKSHILFYSHFKNKLSKFSLENECEKIFISKDEILLLSFKSFNELCENKFKNFDEFLEKTLSIEEEIKIRAKLFDPYNLSPIIVLEQIPKAKIEIKAKSEIYFDTRDRLVRL</sequence>
<evidence type="ECO:0000256" key="9">
    <source>
        <dbReference type="ARBA" id="ARBA00022785"/>
    </source>
</evidence>
<dbReference type="OrthoDB" id="9801033at2"/>
<evidence type="ECO:0000256" key="14">
    <source>
        <dbReference type="ARBA" id="ARBA00023284"/>
    </source>
</evidence>
<evidence type="ECO:0000256" key="6">
    <source>
        <dbReference type="ARBA" id="ARBA00022485"/>
    </source>
</evidence>
<evidence type="ECO:0000256" key="5">
    <source>
        <dbReference type="ARBA" id="ARBA00016895"/>
    </source>
</evidence>